<feature type="compositionally biased region" description="Acidic residues" evidence="1">
    <location>
        <begin position="278"/>
        <end position="295"/>
    </location>
</feature>
<proteinExistence type="predicted"/>
<evidence type="ECO:0000256" key="1">
    <source>
        <dbReference type="SAM" id="MobiDB-lite"/>
    </source>
</evidence>
<protein>
    <submittedName>
        <fullName evidence="2">Uncharacterized protein</fullName>
    </submittedName>
</protein>
<name>A0A7S2E858_9STRA</name>
<gene>
    <name evidence="2" type="ORF">DBRI1063_LOCUS6273</name>
</gene>
<dbReference type="EMBL" id="HBGN01009798">
    <property type="protein sequence ID" value="CAD9321035.1"/>
    <property type="molecule type" value="Transcribed_RNA"/>
</dbReference>
<reference evidence="2" key="1">
    <citation type="submission" date="2021-01" db="EMBL/GenBank/DDBJ databases">
        <authorList>
            <person name="Corre E."/>
            <person name="Pelletier E."/>
            <person name="Niang G."/>
            <person name="Scheremetjew M."/>
            <person name="Finn R."/>
            <person name="Kale V."/>
            <person name="Holt S."/>
            <person name="Cochrane G."/>
            <person name="Meng A."/>
            <person name="Brown T."/>
            <person name="Cohen L."/>
        </authorList>
    </citation>
    <scope>NUCLEOTIDE SEQUENCE</scope>
    <source>
        <strain evidence="2">Pop2</strain>
    </source>
</reference>
<accession>A0A7S2E858</accession>
<evidence type="ECO:0000313" key="2">
    <source>
        <dbReference type="EMBL" id="CAD9321035.1"/>
    </source>
</evidence>
<feature type="region of interest" description="Disordered" evidence="1">
    <location>
        <begin position="258"/>
        <end position="314"/>
    </location>
</feature>
<dbReference type="AlphaFoldDB" id="A0A7S2E858"/>
<feature type="compositionally biased region" description="Acidic residues" evidence="1">
    <location>
        <begin position="260"/>
        <end position="271"/>
    </location>
</feature>
<organism evidence="2">
    <name type="scientific">Ditylum brightwellii</name>
    <dbReference type="NCBI Taxonomy" id="49249"/>
    <lineage>
        <taxon>Eukaryota</taxon>
        <taxon>Sar</taxon>
        <taxon>Stramenopiles</taxon>
        <taxon>Ochrophyta</taxon>
        <taxon>Bacillariophyta</taxon>
        <taxon>Mediophyceae</taxon>
        <taxon>Lithodesmiophycidae</taxon>
        <taxon>Lithodesmiales</taxon>
        <taxon>Lithodesmiaceae</taxon>
        <taxon>Ditylum</taxon>
    </lineage>
</organism>
<sequence length="366" mass="40976">MEHSSPSRQKFQYVFIPSNESKPLRTLMFSTQNEDSGKEDQQHQQQQIGDVMPSHLKCLYHLQKTNETKEEEQKNGCDEIEVSITPLVRLNDNRNKNNYHSTYSSSSPSFDPYHDETCAILAYSFDTVKNSNDTTEKQHQQSETNHWNTTTPNIRATTLAMACGLHSKRFLGDVYVSRLGYLTEGPLSNLDFCKEEIELSACLTPDLRMETLWNISPSSSSSASQAPKLPKWLVNATKRNYHDGASLSALASVMLRNADKDDDDNSSDDESGSSGESSDTDDSDESSLDDDDNENDNSLSNSKKNDEGNDSSTIMTSKTETTLCLHCRGPCTTLCNGCNGAYFCDNDGKCSQNGLVYWMLRNILYF</sequence>